<evidence type="ECO:0000256" key="1">
    <source>
        <dbReference type="ARBA" id="ARBA00023125"/>
    </source>
</evidence>
<accession>A0A7D4U8K8</accession>
<feature type="domain" description="HTH cro/C1-type" evidence="2">
    <location>
        <begin position="24"/>
        <end position="78"/>
    </location>
</feature>
<dbReference type="RefSeq" id="WP_173413000.1">
    <property type="nucleotide sequence ID" value="NZ_CP054139.1"/>
</dbReference>
<evidence type="ECO:0000313" key="4">
    <source>
        <dbReference type="Proteomes" id="UP000505355"/>
    </source>
</evidence>
<proteinExistence type="predicted"/>
<dbReference type="PROSITE" id="PS50943">
    <property type="entry name" value="HTH_CROC1"/>
    <property type="match status" value="1"/>
</dbReference>
<keyword evidence="1" id="KW-0238">DNA-binding</keyword>
<protein>
    <submittedName>
        <fullName evidence="3">HigA family addiction module antidote protein</fullName>
    </submittedName>
</protein>
<dbReference type="PANTHER" id="PTHR36924:SF1">
    <property type="entry name" value="ANTITOXIN HIGA-1"/>
    <property type="match status" value="1"/>
</dbReference>
<dbReference type="SMART" id="SM00530">
    <property type="entry name" value="HTH_XRE"/>
    <property type="match status" value="1"/>
</dbReference>
<dbReference type="GO" id="GO:0003677">
    <property type="term" value="F:DNA binding"/>
    <property type="evidence" value="ECO:0007669"/>
    <property type="project" value="UniProtKB-KW"/>
</dbReference>
<dbReference type="InterPro" id="IPR010982">
    <property type="entry name" value="Lambda_DNA-bd_dom_sf"/>
</dbReference>
<dbReference type="AlphaFoldDB" id="A0A7D4U8K8"/>
<reference evidence="3 4" key="1">
    <citation type="submission" date="2020-05" db="EMBL/GenBank/DDBJ databases">
        <title>Mucilaginibacter mali sp. nov.</title>
        <authorList>
            <person name="Kim H.S."/>
            <person name="Lee K.C."/>
            <person name="Suh M.K."/>
            <person name="Kim J.-S."/>
            <person name="Han K.-I."/>
            <person name="Eom M.K."/>
            <person name="Shin Y.K."/>
            <person name="Lee J.-S."/>
        </authorList>
    </citation>
    <scope>NUCLEOTIDE SEQUENCE [LARGE SCALE GENOMIC DNA]</scope>
    <source>
        <strain evidence="3 4">G2-14</strain>
    </source>
</reference>
<dbReference type="Proteomes" id="UP000505355">
    <property type="component" value="Chromosome"/>
</dbReference>
<name>A0A7D4U8K8_9SPHI</name>
<gene>
    <name evidence="3" type="ORF">HQ865_00495</name>
</gene>
<organism evidence="3 4">
    <name type="scientific">Mucilaginibacter mali</name>
    <dbReference type="NCBI Taxonomy" id="2740462"/>
    <lineage>
        <taxon>Bacteria</taxon>
        <taxon>Pseudomonadati</taxon>
        <taxon>Bacteroidota</taxon>
        <taxon>Sphingobacteriia</taxon>
        <taxon>Sphingobacteriales</taxon>
        <taxon>Sphingobacteriaceae</taxon>
        <taxon>Mucilaginibacter</taxon>
    </lineage>
</organism>
<dbReference type="NCBIfam" id="TIGR02607">
    <property type="entry name" value="antidote_HigA"/>
    <property type="match status" value="1"/>
</dbReference>
<evidence type="ECO:0000259" key="2">
    <source>
        <dbReference type="PROSITE" id="PS50943"/>
    </source>
</evidence>
<dbReference type="SUPFAM" id="SSF47413">
    <property type="entry name" value="lambda repressor-like DNA-binding domains"/>
    <property type="match status" value="1"/>
</dbReference>
<dbReference type="KEGG" id="mmab:HQ865_00495"/>
<sequence length="97" mass="10965">MGNVFDKEGNEIKTVMAFHPGELLQEEVEERGLKKSELAFKLGILPGHLSELFKGKRNITARIAVRLEKALDISAEYWLGMQSSYDLMLARQLEQAS</sequence>
<dbReference type="CDD" id="cd00093">
    <property type="entry name" value="HTH_XRE"/>
    <property type="match status" value="1"/>
</dbReference>
<dbReference type="InterPro" id="IPR013430">
    <property type="entry name" value="Toxin_antidote_HigA"/>
</dbReference>
<keyword evidence="4" id="KW-1185">Reference proteome</keyword>
<dbReference type="PANTHER" id="PTHR36924">
    <property type="entry name" value="ANTITOXIN HIGA-1"/>
    <property type="match status" value="1"/>
</dbReference>
<dbReference type="Gene3D" id="1.10.260.40">
    <property type="entry name" value="lambda repressor-like DNA-binding domains"/>
    <property type="match status" value="1"/>
</dbReference>
<dbReference type="Pfam" id="PF01381">
    <property type="entry name" value="HTH_3"/>
    <property type="match status" value="1"/>
</dbReference>
<evidence type="ECO:0000313" key="3">
    <source>
        <dbReference type="EMBL" id="QKJ28298.1"/>
    </source>
</evidence>
<dbReference type="EMBL" id="CP054139">
    <property type="protein sequence ID" value="QKJ28298.1"/>
    <property type="molecule type" value="Genomic_DNA"/>
</dbReference>
<dbReference type="InterPro" id="IPR001387">
    <property type="entry name" value="Cro/C1-type_HTH"/>
</dbReference>